<protein>
    <submittedName>
        <fullName evidence="11">Uncharacterized protein LOC105037111</fullName>
    </submittedName>
</protein>
<dbReference type="GO" id="GO:0003676">
    <property type="term" value="F:nucleic acid binding"/>
    <property type="evidence" value="ECO:0007669"/>
    <property type="project" value="InterPro"/>
</dbReference>
<dbReference type="GO" id="GO:0003964">
    <property type="term" value="F:RNA-directed DNA polymerase activity"/>
    <property type="evidence" value="ECO:0007669"/>
    <property type="project" value="UniProtKB-KW"/>
</dbReference>
<keyword evidence="2" id="KW-0548">Nucleotidyltransferase</keyword>
<dbReference type="SUPFAM" id="SSF57756">
    <property type="entry name" value="Retrovirus zinc finger-like domains"/>
    <property type="match status" value="1"/>
</dbReference>
<dbReference type="InterPro" id="IPR041373">
    <property type="entry name" value="RT_RNaseH"/>
</dbReference>
<keyword evidence="7" id="KW-0863">Zinc-finger</keyword>
<dbReference type="GO" id="GO:0016787">
    <property type="term" value="F:hydrolase activity"/>
    <property type="evidence" value="ECO:0007669"/>
    <property type="project" value="UniProtKB-KW"/>
</dbReference>
<evidence type="ECO:0000256" key="3">
    <source>
        <dbReference type="ARBA" id="ARBA00022722"/>
    </source>
</evidence>
<evidence type="ECO:0000313" key="11">
    <source>
        <dbReference type="RefSeq" id="XP_010911115.1"/>
    </source>
</evidence>
<gene>
    <name evidence="11" type="primary">LOC105037111</name>
</gene>
<keyword evidence="7" id="KW-0862">Zinc</keyword>
<dbReference type="SUPFAM" id="SSF56672">
    <property type="entry name" value="DNA/RNA polymerases"/>
    <property type="match status" value="1"/>
</dbReference>
<accession>A0A6I9QKR5</accession>
<dbReference type="PANTHER" id="PTHR35046">
    <property type="entry name" value="ZINC KNUCKLE (CCHC-TYPE) FAMILY PROTEIN"/>
    <property type="match status" value="1"/>
</dbReference>
<organism evidence="10 11">
    <name type="scientific">Elaeis guineensis var. tenera</name>
    <name type="common">Oil palm</name>
    <dbReference type="NCBI Taxonomy" id="51953"/>
    <lineage>
        <taxon>Eukaryota</taxon>
        <taxon>Viridiplantae</taxon>
        <taxon>Streptophyta</taxon>
        <taxon>Embryophyta</taxon>
        <taxon>Tracheophyta</taxon>
        <taxon>Spermatophyta</taxon>
        <taxon>Magnoliopsida</taxon>
        <taxon>Liliopsida</taxon>
        <taxon>Arecaceae</taxon>
        <taxon>Arecoideae</taxon>
        <taxon>Cocoseae</taxon>
        <taxon>Elaeidinae</taxon>
        <taxon>Elaeis</taxon>
    </lineage>
</organism>
<dbReference type="Gene3D" id="4.10.60.10">
    <property type="entry name" value="Zinc finger, CCHC-type"/>
    <property type="match status" value="1"/>
</dbReference>
<dbReference type="InterPro" id="IPR001878">
    <property type="entry name" value="Znf_CCHC"/>
</dbReference>
<keyword evidence="10" id="KW-1185">Reference proteome</keyword>
<dbReference type="InterPro" id="IPR005162">
    <property type="entry name" value="Retrotrans_gag_dom"/>
</dbReference>
<reference evidence="11" key="1">
    <citation type="submission" date="2025-08" db="UniProtKB">
        <authorList>
            <consortium name="RefSeq"/>
        </authorList>
    </citation>
    <scope>IDENTIFICATION</scope>
</reference>
<dbReference type="InterPro" id="IPR041588">
    <property type="entry name" value="Integrase_H2C2"/>
</dbReference>
<dbReference type="Pfam" id="PF03732">
    <property type="entry name" value="Retrotrans_gag"/>
    <property type="match status" value="1"/>
</dbReference>
<evidence type="ECO:0000256" key="1">
    <source>
        <dbReference type="ARBA" id="ARBA00022679"/>
    </source>
</evidence>
<dbReference type="AlphaFoldDB" id="A0A6I9QKR5"/>
<keyword evidence="6" id="KW-0695">RNA-directed DNA polymerase</keyword>
<evidence type="ECO:0000256" key="4">
    <source>
        <dbReference type="ARBA" id="ARBA00022759"/>
    </source>
</evidence>
<dbReference type="InterPro" id="IPR043502">
    <property type="entry name" value="DNA/RNA_pol_sf"/>
</dbReference>
<evidence type="ECO:0000256" key="2">
    <source>
        <dbReference type="ARBA" id="ARBA00022695"/>
    </source>
</evidence>
<evidence type="ECO:0000256" key="5">
    <source>
        <dbReference type="ARBA" id="ARBA00022801"/>
    </source>
</evidence>
<dbReference type="CDD" id="cd00303">
    <property type="entry name" value="retropepsin_like"/>
    <property type="match status" value="1"/>
</dbReference>
<dbReference type="PROSITE" id="PS50158">
    <property type="entry name" value="ZF_CCHC"/>
    <property type="match status" value="1"/>
</dbReference>
<sequence>MKAQRRRDGEEEIQSWRLMKRIMEKRFVSHYYKQELYIKLQSLRQGGMCVEDYVKEFEMLMMRCDLREPQEQTIARFLRDLNKEIVDTMELQSYVFLDDVIKLAVKVERQRKRGASKPSKTTNSSSLSPQSVPKAVPKQVEKGDSNKQVTDAAKEKEKVENSQPPKRSRDIKCFKCLGYGHIASECPNKRVMFIRESQEDIENEGELLVIHRNVNLQAKVDDEQRENIFDTRCTIHDKLCGVIIHGDSCTNVASTILVEKLNLVTIKHPCPYRLQWLTNDGDVKVTKQVVVPFSIGKSYKNEVICDVVPLKASHLLLGWPWQYDRRAIHDGFKNTYTFAKNGKNIVLALLSLQQIQKDQLVIKKAKQVPGEEVSLPLYGNLKKCHFCQDRIVFLGYVVSQHGVEVDEEKLKAIKEWPVPTNVSEVRSFHGLASFYRRFVRNFSTILAPITACIKKGGEFKWTETAQRSFELIKEKLSSAPILALSDFFKIFKVEYDASGVGMGAVLMQEGCRIAYFSEMLNGTSLSYFIYDKEHYALIRALETWQHYLLPKEFVIHTDHESLKHLKGQSKLNRKHAKWKEFLKTFPYVIKYKKENVNIVADALSRRYALISLLNAILMGFELIIDRYKDDPNFTNIYEECEKGVVNSYYRHDGYLFRSCRLCIPNSSIRELLVREAHGGGLAGHFGEKKILEMVKDHFYWPAMICDVHHVIESIHSTTKHSPFEVVYGFNPITPLDLAPLPISERVCVDGKKKAELAKSMHKSIKEQIERKNTA</sequence>
<keyword evidence="3" id="KW-0540">Nuclease</keyword>
<dbReference type="SMART" id="SM00343">
    <property type="entry name" value="ZnF_C2HC"/>
    <property type="match status" value="1"/>
</dbReference>
<dbReference type="InParanoid" id="A0A6I9QKR5"/>
<name>A0A6I9QKR5_ELAGV</name>
<dbReference type="GO" id="GO:0004519">
    <property type="term" value="F:endonuclease activity"/>
    <property type="evidence" value="ECO:0007669"/>
    <property type="project" value="UniProtKB-KW"/>
</dbReference>
<dbReference type="Proteomes" id="UP000504607">
    <property type="component" value="Unplaced"/>
</dbReference>
<evidence type="ECO:0000259" key="9">
    <source>
        <dbReference type="PROSITE" id="PS50158"/>
    </source>
</evidence>
<dbReference type="Pfam" id="PF17917">
    <property type="entry name" value="RT_RNaseH"/>
    <property type="match status" value="1"/>
</dbReference>
<dbReference type="OrthoDB" id="779668at2759"/>
<keyword evidence="1" id="KW-0808">Transferase</keyword>
<dbReference type="InterPro" id="IPR043128">
    <property type="entry name" value="Rev_trsase/Diguanyl_cyclase"/>
</dbReference>
<dbReference type="FunFam" id="3.30.70.270:FF:000020">
    <property type="entry name" value="Transposon Tf2-6 polyprotein-like Protein"/>
    <property type="match status" value="1"/>
</dbReference>
<evidence type="ECO:0000313" key="10">
    <source>
        <dbReference type="Proteomes" id="UP000504607"/>
    </source>
</evidence>
<evidence type="ECO:0000256" key="7">
    <source>
        <dbReference type="PROSITE-ProRule" id="PRU00047"/>
    </source>
</evidence>
<dbReference type="PANTHER" id="PTHR35046:SF9">
    <property type="entry name" value="RNA-DIRECTED DNA POLYMERASE"/>
    <property type="match status" value="1"/>
</dbReference>
<dbReference type="Pfam" id="PF17921">
    <property type="entry name" value="Integrase_H2C2"/>
    <property type="match status" value="1"/>
</dbReference>
<evidence type="ECO:0000256" key="6">
    <source>
        <dbReference type="ARBA" id="ARBA00022918"/>
    </source>
</evidence>
<feature type="region of interest" description="Disordered" evidence="8">
    <location>
        <begin position="111"/>
        <end position="167"/>
    </location>
</feature>
<proteinExistence type="predicted"/>
<dbReference type="Gene3D" id="3.30.70.270">
    <property type="match status" value="1"/>
</dbReference>
<keyword evidence="7" id="KW-0479">Metal-binding</keyword>
<dbReference type="CDD" id="cd09274">
    <property type="entry name" value="RNase_HI_RT_Ty3"/>
    <property type="match status" value="1"/>
</dbReference>
<dbReference type="GO" id="GO:0008270">
    <property type="term" value="F:zinc ion binding"/>
    <property type="evidence" value="ECO:0007669"/>
    <property type="project" value="UniProtKB-KW"/>
</dbReference>
<dbReference type="Gene3D" id="1.10.340.70">
    <property type="match status" value="1"/>
</dbReference>
<feature type="compositionally biased region" description="Polar residues" evidence="8">
    <location>
        <begin position="118"/>
        <end position="131"/>
    </location>
</feature>
<evidence type="ECO:0000256" key="8">
    <source>
        <dbReference type="SAM" id="MobiDB-lite"/>
    </source>
</evidence>
<feature type="domain" description="CCHC-type" evidence="9">
    <location>
        <begin position="172"/>
        <end position="188"/>
    </location>
</feature>
<keyword evidence="5" id="KW-0378">Hydrolase</keyword>
<dbReference type="InterPro" id="IPR036875">
    <property type="entry name" value="Znf_CCHC_sf"/>
</dbReference>
<dbReference type="RefSeq" id="XP_010911115.1">
    <property type="nucleotide sequence ID" value="XM_010912813.1"/>
</dbReference>
<keyword evidence="4" id="KW-0255">Endonuclease</keyword>